<dbReference type="PANTHER" id="PTHR12419">
    <property type="entry name" value="OTU DOMAIN CONTAINING PROTEIN"/>
    <property type="match status" value="1"/>
</dbReference>
<evidence type="ECO:0000259" key="3">
    <source>
        <dbReference type="PROSITE" id="PS50802"/>
    </source>
</evidence>
<organism evidence="4 5">
    <name type="scientific">Kluyveromyces marxianus</name>
    <name type="common">Yeast</name>
    <name type="synonym">Candida kefyr</name>
    <dbReference type="NCBI Taxonomy" id="4911"/>
    <lineage>
        <taxon>Eukaryota</taxon>
        <taxon>Fungi</taxon>
        <taxon>Dikarya</taxon>
        <taxon>Ascomycota</taxon>
        <taxon>Saccharomycotina</taxon>
        <taxon>Saccharomycetes</taxon>
        <taxon>Saccharomycetales</taxon>
        <taxon>Saccharomycetaceae</taxon>
        <taxon>Kluyveromyces</taxon>
    </lineage>
</organism>
<reference evidence="4 5" key="1">
    <citation type="submission" date="2016-03" db="EMBL/GenBank/DDBJ databases">
        <title>How can Kluyveromyces marxianus grow so fast - potential evolutionary course in Saccharomyces Complex revealed by comparative genomics.</title>
        <authorList>
            <person name="Mo W."/>
            <person name="Lu W."/>
            <person name="Yang X."/>
            <person name="Qi J."/>
            <person name="Lv H."/>
        </authorList>
    </citation>
    <scope>NUCLEOTIDE SEQUENCE [LARGE SCALE GENOMIC DNA]</scope>
    <source>
        <strain evidence="4 5">FIM1</strain>
    </source>
</reference>
<proteinExistence type="predicted"/>
<evidence type="ECO:0000313" key="4">
    <source>
        <dbReference type="EMBL" id="QGN17247.1"/>
    </source>
</evidence>
<keyword evidence="5" id="KW-1185">Reference proteome</keyword>
<dbReference type="InterPro" id="IPR049771">
    <property type="entry name" value="OTU2-like_OTU"/>
</dbReference>
<feature type="compositionally biased region" description="Polar residues" evidence="2">
    <location>
        <begin position="92"/>
        <end position="124"/>
    </location>
</feature>
<evidence type="ECO:0000256" key="1">
    <source>
        <dbReference type="SAM" id="Coils"/>
    </source>
</evidence>
<accession>A0ABX6EZT4</accession>
<dbReference type="InterPro" id="IPR038765">
    <property type="entry name" value="Papain-like_cys_pep_sf"/>
</dbReference>
<dbReference type="SUPFAM" id="SSF54001">
    <property type="entry name" value="Cysteine proteinases"/>
    <property type="match status" value="1"/>
</dbReference>
<sequence>MSVEETQEQLLARHRKERKDLTNQITSLKKQASKKTRKQVNARCLELEQELEARHKSELAQLNGEQVSDGSQENEITPEMLLQQLNLDNDNASASNPESTATVVPAGTTSTPNTEVSADTQPSGQGKKRRNRQKERLAKREAEIARIKEEALKEAAEQPNLKEIEQTALDELCDVLKLKQIDIQPDGHCLFNSILDQLKVRHAGDVSYDYDFPEQYKGAVNITEMDVSSLRSLSACYIREHRDDFIPYLFDENTMTIKDLDEYTKTMETTAEWGGEVEILALSKVFGCPISILMSGRSTYKINEGAKNPELKLVYYKHSYTLGEHYNSLHDL</sequence>
<feature type="coiled-coil region" evidence="1">
    <location>
        <begin position="4"/>
        <end position="65"/>
    </location>
</feature>
<protein>
    <submittedName>
        <fullName evidence="4">OTU domain-containing protein 2</fullName>
    </submittedName>
</protein>
<reference evidence="4 5" key="2">
    <citation type="submission" date="2019-11" db="EMBL/GenBank/DDBJ databases">
        <authorList>
            <person name="Lu H."/>
        </authorList>
    </citation>
    <scope>NUCLEOTIDE SEQUENCE [LARGE SCALE GENOMIC DNA]</scope>
    <source>
        <strain evidence="4 5">FIM1</strain>
    </source>
</reference>
<dbReference type="PROSITE" id="PS50802">
    <property type="entry name" value="OTU"/>
    <property type="match status" value="1"/>
</dbReference>
<gene>
    <name evidence="4" type="primary">OTU2</name>
    <name evidence="4" type="ORF">FIM1_3978</name>
</gene>
<feature type="region of interest" description="Disordered" evidence="2">
    <location>
        <begin position="89"/>
        <end position="138"/>
    </location>
</feature>
<dbReference type="CDD" id="cd22762">
    <property type="entry name" value="OTU_fungi_OTU2-like"/>
    <property type="match status" value="1"/>
</dbReference>
<dbReference type="Pfam" id="PF02338">
    <property type="entry name" value="OTU"/>
    <property type="match status" value="1"/>
</dbReference>
<dbReference type="Proteomes" id="UP000422736">
    <property type="component" value="Chromosome 6"/>
</dbReference>
<dbReference type="InterPro" id="IPR050704">
    <property type="entry name" value="Peptidase_C85-like"/>
</dbReference>
<evidence type="ECO:0000256" key="2">
    <source>
        <dbReference type="SAM" id="MobiDB-lite"/>
    </source>
</evidence>
<evidence type="ECO:0000313" key="5">
    <source>
        <dbReference type="Proteomes" id="UP000422736"/>
    </source>
</evidence>
<dbReference type="Gene3D" id="3.90.70.80">
    <property type="match status" value="1"/>
</dbReference>
<dbReference type="InterPro" id="IPR003323">
    <property type="entry name" value="OTU_dom"/>
</dbReference>
<dbReference type="PANTHER" id="PTHR12419:SF10">
    <property type="entry name" value="DEUBIQUITINASE OTUD6B"/>
    <property type="match status" value="1"/>
</dbReference>
<feature type="domain" description="OTU" evidence="3">
    <location>
        <begin position="178"/>
        <end position="332"/>
    </location>
</feature>
<keyword evidence="1" id="KW-0175">Coiled coil</keyword>
<name>A0ABX6EZT4_KLUMA</name>
<dbReference type="EMBL" id="CP015059">
    <property type="protein sequence ID" value="QGN17247.1"/>
    <property type="molecule type" value="Genomic_DNA"/>
</dbReference>